<reference evidence="8" key="1">
    <citation type="submission" date="2021-05" db="EMBL/GenBank/DDBJ databases">
        <title>Molecular characterization for Shewanella algae harboring chromosomal blaOXA-55-like strains isolated from clinical and environment sample.</title>
        <authorList>
            <person name="Ohama Y."/>
            <person name="Aoki K."/>
            <person name="Harada S."/>
            <person name="Moriya K."/>
            <person name="Ishii Y."/>
            <person name="Tateda K."/>
        </authorList>
    </citation>
    <scope>NUCLEOTIDE SEQUENCE</scope>
    <source>
        <strain evidence="8">JCM 11563</strain>
    </source>
</reference>
<evidence type="ECO:0000313" key="8">
    <source>
        <dbReference type="EMBL" id="GIU43570.1"/>
    </source>
</evidence>
<dbReference type="EMBL" id="BPEY01000016">
    <property type="protein sequence ID" value="GIU43570.1"/>
    <property type="molecule type" value="Genomic_DNA"/>
</dbReference>
<evidence type="ECO:0000256" key="1">
    <source>
        <dbReference type="ARBA" id="ARBA00004236"/>
    </source>
</evidence>
<comment type="caution">
    <text evidence="8">The sequence shown here is derived from an EMBL/GenBank/DDBJ whole genome shotgun (WGS) entry which is preliminary data.</text>
</comment>
<feature type="compositionally biased region" description="Polar residues" evidence="7">
    <location>
        <begin position="232"/>
        <end position="244"/>
    </location>
</feature>
<comment type="similarity">
    <text evidence="2">Belongs to the Smp family.</text>
</comment>
<feature type="compositionally biased region" description="Polar residues" evidence="7">
    <location>
        <begin position="373"/>
        <end position="387"/>
    </location>
</feature>
<keyword evidence="6" id="KW-0472">Membrane</keyword>
<feature type="compositionally biased region" description="Basic residues" evidence="7">
    <location>
        <begin position="357"/>
        <end position="367"/>
    </location>
</feature>
<evidence type="ECO:0000256" key="7">
    <source>
        <dbReference type="SAM" id="MobiDB-lite"/>
    </source>
</evidence>
<name>A0ABQ4P7Q8_9GAMM</name>
<comment type="subcellular location">
    <subcellularLocation>
        <location evidence="1">Cell membrane</location>
    </subcellularLocation>
</comment>
<keyword evidence="9" id="KW-1185">Reference proteome</keyword>
<feature type="compositionally biased region" description="Basic residues" evidence="7">
    <location>
        <begin position="410"/>
        <end position="420"/>
    </location>
</feature>
<evidence type="ECO:0000313" key="9">
    <source>
        <dbReference type="Proteomes" id="UP000887104"/>
    </source>
</evidence>
<feature type="region of interest" description="Disordered" evidence="7">
    <location>
        <begin position="306"/>
        <end position="439"/>
    </location>
</feature>
<keyword evidence="5" id="KW-1133">Transmembrane helix</keyword>
<feature type="region of interest" description="Disordered" evidence="7">
    <location>
        <begin position="212"/>
        <end position="248"/>
    </location>
</feature>
<evidence type="ECO:0000256" key="4">
    <source>
        <dbReference type="ARBA" id="ARBA00022692"/>
    </source>
</evidence>
<feature type="compositionally biased region" description="Low complexity" evidence="7">
    <location>
        <begin position="222"/>
        <end position="231"/>
    </location>
</feature>
<sequence>MFYLKGLRKSHRISRLLQIVIAIALFIGLDQLWETSLLQGQQLLKSQTEKMARLLVQQTAYGAAPALQLENDEQLQWLAQALVLDPKVMSASIFSEDGIRLSFAQSVVEDDLDAESPELSAILEQYPPYVEAVSQDGKNLGYVEVRLEPKYFFNEIKEAHQINMEQQQMMLLIAGLIGMLLSRALSFKRADFDRRKARVKLRRLLAKKKAKAETKAAKKQAAESQKQAKSSDSMTMQAQSTASTLKPEAIAETSSVIKSDHLDANLDDSLDSDNTVSDNTKSKVTTETANNEQDIVAAKLSPVPVQAEAVKSNPKTAEVRGNTAKESTSDAGETATNETLQADVTLGEKTTTAAAKPKAKPKAKPRAKLVSTKAKTVNKATTESAEITASDEIQADSSLKTKATSAGAKPKAKPKAKPRAKPATAKATSVRSKPAASKG</sequence>
<feature type="region of interest" description="Disordered" evidence="7">
    <location>
        <begin position="267"/>
        <end position="290"/>
    </location>
</feature>
<accession>A0ABQ4P7Q8</accession>
<feature type="compositionally biased region" description="Low complexity" evidence="7">
    <location>
        <begin position="400"/>
        <end position="409"/>
    </location>
</feature>
<keyword evidence="3" id="KW-1003">Cell membrane</keyword>
<dbReference type="Proteomes" id="UP000887104">
    <property type="component" value="Unassembled WGS sequence"/>
</dbReference>
<organism evidence="8 9">
    <name type="scientific">Shewanella sairae</name>
    <dbReference type="NCBI Taxonomy" id="190310"/>
    <lineage>
        <taxon>Bacteria</taxon>
        <taxon>Pseudomonadati</taxon>
        <taxon>Pseudomonadota</taxon>
        <taxon>Gammaproteobacteria</taxon>
        <taxon>Alteromonadales</taxon>
        <taxon>Shewanellaceae</taxon>
        <taxon>Shewanella</taxon>
    </lineage>
</organism>
<evidence type="ECO:0000256" key="6">
    <source>
        <dbReference type="ARBA" id="ARBA00023136"/>
    </source>
</evidence>
<feature type="compositionally biased region" description="Polar residues" evidence="7">
    <location>
        <begin position="324"/>
        <end position="342"/>
    </location>
</feature>
<evidence type="ECO:0000256" key="3">
    <source>
        <dbReference type="ARBA" id="ARBA00022475"/>
    </source>
</evidence>
<dbReference type="InterPro" id="IPR019305">
    <property type="entry name" value="Uncharacterised_Smp"/>
</dbReference>
<evidence type="ECO:0000256" key="2">
    <source>
        <dbReference type="ARBA" id="ARBA00005362"/>
    </source>
</evidence>
<evidence type="ECO:0000256" key="5">
    <source>
        <dbReference type="ARBA" id="ARBA00022989"/>
    </source>
</evidence>
<gene>
    <name evidence="8" type="ORF">TUM4438_12760</name>
</gene>
<keyword evidence="4" id="KW-0812">Transmembrane</keyword>
<protein>
    <submittedName>
        <fullName evidence="8">Membrane protein</fullName>
    </submittedName>
</protein>
<proteinExistence type="inferred from homology"/>
<dbReference type="Pfam" id="PF10144">
    <property type="entry name" value="SMP_2"/>
    <property type="match status" value="1"/>
</dbReference>